<organism evidence="1 2">
    <name type="scientific">Cirrhinus mrigala</name>
    <name type="common">Mrigala</name>
    <dbReference type="NCBI Taxonomy" id="683832"/>
    <lineage>
        <taxon>Eukaryota</taxon>
        <taxon>Metazoa</taxon>
        <taxon>Chordata</taxon>
        <taxon>Craniata</taxon>
        <taxon>Vertebrata</taxon>
        <taxon>Euteleostomi</taxon>
        <taxon>Actinopterygii</taxon>
        <taxon>Neopterygii</taxon>
        <taxon>Teleostei</taxon>
        <taxon>Ostariophysi</taxon>
        <taxon>Cypriniformes</taxon>
        <taxon>Cyprinidae</taxon>
        <taxon>Labeoninae</taxon>
        <taxon>Labeonini</taxon>
        <taxon>Cirrhinus</taxon>
    </lineage>
</organism>
<protein>
    <submittedName>
        <fullName evidence="1">Uncharacterized protein</fullName>
    </submittedName>
</protein>
<gene>
    <name evidence="1" type="ORF">M9458_018801</name>
</gene>
<dbReference type="EMBL" id="JAMKFB020000008">
    <property type="protein sequence ID" value="KAL0187131.1"/>
    <property type="molecule type" value="Genomic_DNA"/>
</dbReference>
<proteinExistence type="predicted"/>
<accession>A0ABD0QM41</accession>
<reference evidence="1 2" key="1">
    <citation type="submission" date="2024-05" db="EMBL/GenBank/DDBJ databases">
        <title>Genome sequencing and assembly of Indian major carp, Cirrhinus mrigala (Hamilton, 1822).</title>
        <authorList>
            <person name="Mohindra V."/>
            <person name="Chowdhury L.M."/>
            <person name="Lal K."/>
            <person name="Jena J.K."/>
        </authorList>
    </citation>
    <scope>NUCLEOTIDE SEQUENCE [LARGE SCALE GENOMIC DNA]</scope>
    <source>
        <strain evidence="1">CM1030</strain>
        <tissue evidence="1">Blood</tissue>
    </source>
</reference>
<evidence type="ECO:0000313" key="1">
    <source>
        <dbReference type="EMBL" id="KAL0187131.1"/>
    </source>
</evidence>
<dbReference type="Proteomes" id="UP001529510">
    <property type="component" value="Unassembled WGS sequence"/>
</dbReference>
<sequence>VLALDAGAVETDRGNTLDFALDFKDALIVLLSRLRLGQVPCSQRDWPNDPRRYQD</sequence>
<comment type="caution">
    <text evidence="1">The sequence shown here is derived from an EMBL/GenBank/DDBJ whole genome shotgun (WGS) entry which is preliminary data.</text>
</comment>
<name>A0ABD0QM41_CIRMR</name>
<feature type="non-terminal residue" evidence="1">
    <location>
        <position position="55"/>
    </location>
</feature>
<keyword evidence="2" id="KW-1185">Reference proteome</keyword>
<dbReference type="AlphaFoldDB" id="A0ABD0QM41"/>
<evidence type="ECO:0000313" key="2">
    <source>
        <dbReference type="Proteomes" id="UP001529510"/>
    </source>
</evidence>
<feature type="non-terminal residue" evidence="1">
    <location>
        <position position="1"/>
    </location>
</feature>